<dbReference type="AlphaFoldDB" id="R0KRC2"/>
<dbReference type="EMBL" id="KB908481">
    <property type="protein sequence ID" value="EOA91549.1"/>
    <property type="molecule type" value="Genomic_DNA"/>
</dbReference>
<sequence length="170" mass="18975">MFWFLLFLISLASCSPTKDLVKRGLSCDLFPSSSADLPVFHLNVGNMIRQNVFPVDHTPSLQELPLRTWAYSGPGHHITFRAWRSADQQGEYGSGYWANFEIQVTAPLSLFVNFAAQSRRSGSDPGLSQISNRIAEGSGSSLYPRRTTYSVYVGNIHQNVGFTATGNWRR</sequence>
<evidence type="ECO:0000313" key="2">
    <source>
        <dbReference type="Proteomes" id="UP000016935"/>
    </source>
</evidence>
<accession>R0KRC2</accession>
<keyword evidence="2" id="KW-1185">Reference proteome</keyword>
<dbReference type="Proteomes" id="UP000016935">
    <property type="component" value="Unassembled WGS sequence"/>
</dbReference>
<dbReference type="OrthoDB" id="4806096at2759"/>
<reference evidence="1 2" key="2">
    <citation type="journal article" date="2013" name="PLoS Genet.">
        <title>Comparative genome structure, secondary metabolite, and effector coding capacity across Cochliobolus pathogens.</title>
        <authorList>
            <person name="Condon B.J."/>
            <person name="Leng Y."/>
            <person name="Wu D."/>
            <person name="Bushley K.E."/>
            <person name="Ohm R.A."/>
            <person name="Otillar R."/>
            <person name="Martin J."/>
            <person name="Schackwitz W."/>
            <person name="Grimwood J."/>
            <person name="MohdZainudin N."/>
            <person name="Xue C."/>
            <person name="Wang R."/>
            <person name="Manning V.A."/>
            <person name="Dhillon B."/>
            <person name="Tu Z.J."/>
            <person name="Steffenson B.J."/>
            <person name="Salamov A."/>
            <person name="Sun H."/>
            <person name="Lowry S."/>
            <person name="LaButti K."/>
            <person name="Han J."/>
            <person name="Copeland A."/>
            <person name="Lindquist E."/>
            <person name="Barry K."/>
            <person name="Schmutz J."/>
            <person name="Baker S.E."/>
            <person name="Ciuffetti L.M."/>
            <person name="Grigoriev I.V."/>
            <person name="Zhong S."/>
            <person name="Turgeon B.G."/>
        </authorList>
    </citation>
    <scope>NUCLEOTIDE SEQUENCE [LARGE SCALE GENOMIC DNA]</scope>
    <source>
        <strain evidence="2">28A</strain>
    </source>
</reference>
<proteinExistence type="predicted"/>
<evidence type="ECO:0000313" key="1">
    <source>
        <dbReference type="EMBL" id="EOA91549.1"/>
    </source>
</evidence>
<protein>
    <submittedName>
        <fullName evidence="1">Uncharacterized protein</fullName>
    </submittedName>
</protein>
<reference evidence="1 2" key="1">
    <citation type="journal article" date="2012" name="PLoS Pathog.">
        <title>Diverse lifestyles and strategies of plant pathogenesis encoded in the genomes of eighteen Dothideomycetes fungi.</title>
        <authorList>
            <person name="Ohm R.A."/>
            <person name="Feau N."/>
            <person name="Henrissat B."/>
            <person name="Schoch C.L."/>
            <person name="Horwitz B.A."/>
            <person name="Barry K.W."/>
            <person name="Condon B.J."/>
            <person name="Copeland A.C."/>
            <person name="Dhillon B."/>
            <person name="Glaser F."/>
            <person name="Hesse C.N."/>
            <person name="Kosti I."/>
            <person name="LaButti K."/>
            <person name="Lindquist E.A."/>
            <person name="Lucas S."/>
            <person name="Salamov A.A."/>
            <person name="Bradshaw R.E."/>
            <person name="Ciuffetti L."/>
            <person name="Hamelin R.C."/>
            <person name="Kema G.H.J."/>
            <person name="Lawrence C."/>
            <person name="Scott J.A."/>
            <person name="Spatafora J.W."/>
            <person name="Turgeon B.G."/>
            <person name="de Wit P.J.G.M."/>
            <person name="Zhong S."/>
            <person name="Goodwin S.B."/>
            <person name="Grigoriev I.V."/>
        </authorList>
    </citation>
    <scope>NUCLEOTIDE SEQUENCE [LARGE SCALE GENOMIC DNA]</scope>
    <source>
        <strain evidence="2">28A</strain>
    </source>
</reference>
<name>R0KRC2_EXST2</name>
<gene>
    <name evidence="1" type="ORF">SETTUDRAFT_30079</name>
</gene>
<dbReference type="RefSeq" id="XP_008020185.1">
    <property type="nucleotide sequence ID" value="XM_008021994.1"/>
</dbReference>
<organism evidence="1 2">
    <name type="scientific">Exserohilum turcicum (strain 28A)</name>
    <name type="common">Northern leaf blight fungus</name>
    <name type="synonym">Setosphaeria turcica</name>
    <dbReference type="NCBI Taxonomy" id="671987"/>
    <lineage>
        <taxon>Eukaryota</taxon>
        <taxon>Fungi</taxon>
        <taxon>Dikarya</taxon>
        <taxon>Ascomycota</taxon>
        <taxon>Pezizomycotina</taxon>
        <taxon>Dothideomycetes</taxon>
        <taxon>Pleosporomycetidae</taxon>
        <taxon>Pleosporales</taxon>
        <taxon>Pleosporineae</taxon>
        <taxon>Pleosporaceae</taxon>
        <taxon>Exserohilum</taxon>
    </lineage>
</organism>
<dbReference type="HOGENOM" id="CLU_1503695_0_0_1"/>
<dbReference type="GeneID" id="19403393"/>